<proteinExistence type="predicted"/>
<name>A0A1G6TRF1_9FIRM</name>
<sequence length="38" mass="4487">LDLFDIDSLDDSDKYEVIFAIREMNESYIEEGSNKRIC</sequence>
<dbReference type="Proteomes" id="UP000324896">
    <property type="component" value="Unassembled WGS sequence"/>
</dbReference>
<dbReference type="EMBL" id="FMYT01000053">
    <property type="protein sequence ID" value="SDD31742.1"/>
    <property type="molecule type" value="Genomic_DNA"/>
</dbReference>
<gene>
    <name evidence="1" type="ORF">SAMN04488597_1531</name>
</gene>
<feature type="non-terminal residue" evidence="1">
    <location>
        <position position="1"/>
    </location>
</feature>
<accession>A0A1G6TRF1</accession>
<evidence type="ECO:0000313" key="2">
    <source>
        <dbReference type="Proteomes" id="UP000324896"/>
    </source>
</evidence>
<evidence type="ECO:0000313" key="1">
    <source>
        <dbReference type="EMBL" id="SDD31742.1"/>
    </source>
</evidence>
<protein>
    <submittedName>
        <fullName evidence="1">Uncharacterized protein</fullName>
    </submittedName>
</protein>
<organism evidence="1 2">
    <name type="scientific">Halanaerobium congolense</name>
    <dbReference type="NCBI Taxonomy" id="54121"/>
    <lineage>
        <taxon>Bacteria</taxon>
        <taxon>Bacillati</taxon>
        <taxon>Bacillota</taxon>
        <taxon>Clostridia</taxon>
        <taxon>Halanaerobiales</taxon>
        <taxon>Halanaerobiaceae</taxon>
        <taxon>Halanaerobium</taxon>
    </lineage>
</organism>
<dbReference type="AlphaFoldDB" id="A0A1G6TRF1"/>
<reference evidence="1 2" key="1">
    <citation type="submission" date="2016-10" db="EMBL/GenBank/DDBJ databases">
        <authorList>
            <person name="Varghese N."/>
            <person name="Submissions S."/>
        </authorList>
    </citation>
    <scope>NUCLEOTIDE SEQUENCE [LARGE SCALE GENOMIC DNA]</scope>
    <source>
        <strain evidence="1 2">WG10</strain>
    </source>
</reference>